<name>A0A2P5F0Q1_TREOI</name>
<gene>
    <name evidence="1" type="ORF">TorRG33x02_129180</name>
</gene>
<proteinExistence type="predicted"/>
<comment type="caution">
    <text evidence="1">The sequence shown here is derived from an EMBL/GenBank/DDBJ whole genome shotgun (WGS) entry which is preliminary data.</text>
</comment>
<evidence type="ECO:0000313" key="1">
    <source>
        <dbReference type="EMBL" id="PON91355.1"/>
    </source>
</evidence>
<sequence>MGRSHQAPEPPILWPEGITAGLCGPIRKNQADVVRSNWVNLLDVNHIQAKLHRRETSVLKRRKKTTTIDRIGIASTRIS</sequence>
<dbReference type="Proteomes" id="UP000237000">
    <property type="component" value="Unassembled WGS sequence"/>
</dbReference>
<keyword evidence="2" id="KW-1185">Reference proteome</keyword>
<dbReference type="EMBL" id="JXTC01000075">
    <property type="protein sequence ID" value="PON91355.1"/>
    <property type="molecule type" value="Genomic_DNA"/>
</dbReference>
<organism evidence="1 2">
    <name type="scientific">Trema orientale</name>
    <name type="common">Charcoal tree</name>
    <name type="synonym">Celtis orientalis</name>
    <dbReference type="NCBI Taxonomy" id="63057"/>
    <lineage>
        <taxon>Eukaryota</taxon>
        <taxon>Viridiplantae</taxon>
        <taxon>Streptophyta</taxon>
        <taxon>Embryophyta</taxon>
        <taxon>Tracheophyta</taxon>
        <taxon>Spermatophyta</taxon>
        <taxon>Magnoliopsida</taxon>
        <taxon>eudicotyledons</taxon>
        <taxon>Gunneridae</taxon>
        <taxon>Pentapetalae</taxon>
        <taxon>rosids</taxon>
        <taxon>fabids</taxon>
        <taxon>Rosales</taxon>
        <taxon>Cannabaceae</taxon>
        <taxon>Trema</taxon>
    </lineage>
</organism>
<dbReference type="InParanoid" id="A0A2P5F0Q1"/>
<accession>A0A2P5F0Q1</accession>
<reference evidence="2" key="1">
    <citation type="submission" date="2016-06" db="EMBL/GenBank/DDBJ databases">
        <title>Parallel loss of symbiosis genes in relatives of nitrogen-fixing non-legume Parasponia.</title>
        <authorList>
            <person name="Van Velzen R."/>
            <person name="Holmer R."/>
            <person name="Bu F."/>
            <person name="Rutten L."/>
            <person name="Van Zeijl A."/>
            <person name="Liu W."/>
            <person name="Santuari L."/>
            <person name="Cao Q."/>
            <person name="Sharma T."/>
            <person name="Shen D."/>
            <person name="Roswanjaya Y."/>
            <person name="Wardhani T."/>
            <person name="Kalhor M.S."/>
            <person name="Jansen J."/>
            <person name="Van den Hoogen J."/>
            <person name="Gungor B."/>
            <person name="Hartog M."/>
            <person name="Hontelez J."/>
            <person name="Verver J."/>
            <person name="Yang W.-C."/>
            <person name="Schijlen E."/>
            <person name="Repin R."/>
            <person name="Schilthuizen M."/>
            <person name="Schranz E."/>
            <person name="Heidstra R."/>
            <person name="Miyata K."/>
            <person name="Fedorova E."/>
            <person name="Kohlen W."/>
            <person name="Bisseling T."/>
            <person name="Smit S."/>
            <person name="Geurts R."/>
        </authorList>
    </citation>
    <scope>NUCLEOTIDE SEQUENCE [LARGE SCALE GENOMIC DNA]</scope>
    <source>
        <strain evidence="2">cv. RG33-2</strain>
    </source>
</reference>
<dbReference type="OrthoDB" id="10323465at2759"/>
<protein>
    <submittedName>
        <fullName evidence="1">Uncharacterized protein</fullName>
    </submittedName>
</protein>
<dbReference type="AlphaFoldDB" id="A0A2P5F0Q1"/>
<evidence type="ECO:0000313" key="2">
    <source>
        <dbReference type="Proteomes" id="UP000237000"/>
    </source>
</evidence>